<dbReference type="Pfam" id="PF03719">
    <property type="entry name" value="Ribosomal_S5_C"/>
    <property type="match status" value="1"/>
</dbReference>
<dbReference type="SUPFAM" id="SSF54768">
    <property type="entry name" value="dsRNA-binding domain-like"/>
    <property type="match status" value="1"/>
</dbReference>
<organism evidence="10 11">
    <name type="scientific">Saitoella complicata (strain BCRC 22490 / CBS 7301 / JCM 7358 / NBRC 10748 / NRRL Y-17804)</name>
    <dbReference type="NCBI Taxonomy" id="698492"/>
    <lineage>
        <taxon>Eukaryota</taxon>
        <taxon>Fungi</taxon>
        <taxon>Dikarya</taxon>
        <taxon>Ascomycota</taxon>
        <taxon>Taphrinomycotina</taxon>
        <taxon>Taphrinomycotina incertae sedis</taxon>
        <taxon>Saitoella</taxon>
    </lineage>
</organism>
<dbReference type="InterPro" id="IPR000851">
    <property type="entry name" value="Ribosomal_uS5"/>
</dbReference>
<dbReference type="Pfam" id="PF00333">
    <property type="entry name" value="Ribosomal_S5"/>
    <property type="match status" value="1"/>
</dbReference>
<dbReference type="InterPro" id="IPR018192">
    <property type="entry name" value="Ribosomal_uS5_N_CS"/>
</dbReference>
<feature type="domain" description="S5 DRBM" evidence="9">
    <location>
        <begin position="669"/>
        <end position="732"/>
    </location>
</feature>
<dbReference type="SUPFAM" id="SSF54211">
    <property type="entry name" value="Ribosomal protein S5 domain 2-like"/>
    <property type="match status" value="1"/>
</dbReference>
<evidence type="ECO:0000256" key="4">
    <source>
        <dbReference type="ARBA" id="ARBA00035255"/>
    </source>
</evidence>
<name>A0A0E9NN61_SAICN</name>
<evidence type="ECO:0000313" key="10">
    <source>
        <dbReference type="EMBL" id="GAO51317.1"/>
    </source>
</evidence>
<dbReference type="GO" id="GO:0003735">
    <property type="term" value="F:structural constituent of ribosome"/>
    <property type="evidence" value="ECO:0007669"/>
    <property type="project" value="UniProtKB-UniRule"/>
</dbReference>
<dbReference type="InterPro" id="IPR013810">
    <property type="entry name" value="Ribosomal_uS5_N"/>
</dbReference>
<dbReference type="GO" id="GO:0022627">
    <property type="term" value="C:cytosolic small ribosomal subunit"/>
    <property type="evidence" value="ECO:0007669"/>
    <property type="project" value="TreeGrafter"/>
</dbReference>
<reference evidence="10 11" key="3">
    <citation type="journal article" date="2015" name="Genome Announc.">
        <title>Draft Genome Sequence of the Archiascomycetous Yeast Saitoella complicata.</title>
        <authorList>
            <person name="Yamauchi K."/>
            <person name="Kondo S."/>
            <person name="Hamamoto M."/>
            <person name="Takahashi Y."/>
            <person name="Ogura Y."/>
            <person name="Hayashi T."/>
            <person name="Nishida H."/>
        </authorList>
    </citation>
    <scope>NUCLEOTIDE SEQUENCE [LARGE SCALE GENOMIC DNA]</scope>
    <source>
        <strain evidence="10 11">NRRL Y-17804</strain>
    </source>
</reference>
<dbReference type="SUPFAM" id="SSF82199">
    <property type="entry name" value="SET domain"/>
    <property type="match status" value="1"/>
</dbReference>
<dbReference type="AlphaFoldDB" id="A0A0E9NN61"/>
<evidence type="ECO:0000313" key="11">
    <source>
        <dbReference type="Proteomes" id="UP000033140"/>
    </source>
</evidence>
<dbReference type="InterPro" id="IPR020568">
    <property type="entry name" value="Ribosomal_Su5_D2-typ_SF"/>
</dbReference>
<dbReference type="GO" id="GO:0003723">
    <property type="term" value="F:RNA binding"/>
    <property type="evidence" value="ECO:0007669"/>
    <property type="project" value="InterPro"/>
</dbReference>
<sequence length="848" mass="93174">MDQSADGNVTVKDSPLFGKAAYAARTFLPGTIVLDEAPLFAVTYDMKAPISKKLIREANATWGKTYRKEAAHGGVVDGRELIWVLELCKADDKIRQRVLDCCNVPDLSQSNVRGATCIRQAENAATTLKRLAGHGGQYECVKSFTHAELLRMPLILAINGHAFGSDGSAVFELGSKLTHTCGSPNTEYSYSLTENRGRHIALRRIQEGELLTTRYLAGPVEMMSAPLRQGILWQTKAFCCVCCKCTHEPDYARGFPCSACTGAWLNPGSPEEMMLLPMDIRPEVVYSDSALMKEGHPNPWSCPSCKMRYKYPVPNIFLEKKMEEAAESLVVDTEEDLPALGVDGVHKRYAMVARILGPGHGASTRMLWAFAEACYLKLTALGKRKIPGEIGRRAAMAAVDEIAETAQKLWSWTVQRYTQEIASEIFVRAFTKWAAAMTSIADESQFGGKDAGLKRKCVFVARDLIEKVRPAIAGRKGWPIEHEYAESFDHVDSTILRLEREMGANKIKRVGTDLMKVTSSGLGFGKRVVGDGRRCVIHYTHVYLDNEEEETRDNQPRYSSITAINYKSAKGPGCSGSSSLQLRQTKSLEKMADAAAPAAPAGRGGFGRGRGRGGRGRRGPKRDEEKEWVPVTKLGRLVKAGKIKSMEEIYLYSLPVKEFQIVDYFLPSLKDEVMKIMPVQKQTRAGQRTRFKAFVAIGDGNGHVGLGVKCSKEVATAIRAAIILAKLAVVPVRRGYWGSLLGEPHTVPTKVSGKCGSAMCRLIPAPRGTGIVAAPTPKRLLQLAGINDCYTCSRGSTRTLGNFVKATYAAIANTYGFLTPDLWKETPYTASPIEVYADVLRQAEKRLH</sequence>
<dbReference type="Gene3D" id="2.170.270.10">
    <property type="entry name" value="SET domain"/>
    <property type="match status" value="1"/>
</dbReference>
<accession>A0A0E9NN61</accession>
<dbReference type="PROSITE" id="PS00585">
    <property type="entry name" value="RIBOSOMAL_S5"/>
    <property type="match status" value="1"/>
</dbReference>
<keyword evidence="3 6" id="KW-0687">Ribonucleoprotein</keyword>
<evidence type="ECO:0000256" key="2">
    <source>
        <dbReference type="ARBA" id="ARBA00022980"/>
    </source>
</evidence>
<dbReference type="FunFam" id="3.30.160.20:FF:000002">
    <property type="entry name" value="40S ribosomal protein S2"/>
    <property type="match status" value="1"/>
</dbReference>
<feature type="region of interest" description="Disordered" evidence="8">
    <location>
        <begin position="589"/>
        <end position="625"/>
    </location>
</feature>
<dbReference type="Gene3D" id="3.30.160.20">
    <property type="match status" value="1"/>
</dbReference>
<protein>
    <recommendedName>
        <fullName evidence="4">Small ribosomal subunit protein uS5</fullName>
    </recommendedName>
    <alternativeName>
        <fullName evidence="5">40S ribosomal protein S2</fullName>
    </alternativeName>
</protein>
<evidence type="ECO:0000256" key="3">
    <source>
        <dbReference type="ARBA" id="ARBA00023274"/>
    </source>
</evidence>
<dbReference type="GO" id="GO:0006412">
    <property type="term" value="P:translation"/>
    <property type="evidence" value="ECO:0007669"/>
    <property type="project" value="InterPro"/>
</dbReference>
<dbReference type="Proteomes" id="UP000033140">
    <property type="component" value="Unassembled WGS sequence"/>
</dbReference>
<evidence type="ECO:0000256" key="5">
    <source>
        <dbReference type="ARBA" id="ARBA00035407"/>
    </source>
</evidence>
<keyword evidence="2 6" id="KW-0689">Ribosomal protein</keyword>
<dbReference type="NCBIfam" id="TIGR01020">
    <property type="entry name" value="uS5_euk_arch"/>
    <property type="match status" value="1"/>
</dbReference>
<feature type="compositionally biased region" description="Basic residues" evidence="8">
    <location>
        <begin position="609"/>
        <end position="620"/>
    </location>
</feature>
<comment type="caution">
    <text evidence="10">The sequence shown here is derived from an EMBL/GenBank/DDBJ whole genome shotgun (WGS) entry which is preliminary data.</text>
</comment>
<dbReference type="EMBL" id="BACD03000044">
    <property type="protein sequence ID" value="GAO51317.1"/>
    <property type="molecule type" value="Genomic_DNA"/>
</dbReference>
<keyword evidence="11" id="KW-1185">Reference proteome</keyword>
<evidence type="ECO:0000256" key="6">
    <source>
        <dbReference type="PROSITE-ProRule" id="PRU00268"/>
    </source>
</evidence>
<evidence type="ECO:0000259" key="9">
    <source>
        <dbReference type="PROSITE" id="PS50881"/>
    </source>
</evidence>
<evidence type="ECO:0000256" key="1">
    <source>
        <dbReference type="ARBA" id="ARBA00008945"/>
    </source>
</evidence>
<dbReference type="InterPro" id="IPR005711">
    <property type="entry name" value="Ribosomal_uS5_euk/arc"/>
</dbReference>
<dbReference type="STRING" id="698492.A0A0E9NN61"/>
<dbReference type="Gene3D" id="3.30.230.10">
    <property type="match status" value="1"/>
</dbReference>
<dbReference type="PANTHER" id="PTHR13718">
    <property type="entry name" value="RIBOSOMAL S SUBUNIT"/>
    <property type="match status" value="1"/>
</dbReference>
<reference evidence="10 11" key="2">
    <citation type="journal article" date="2014" name="J. Gen. Appl. Microbiol.">
        <title>The early diverging ascomycetous budding yeast Saitoella complicata has three histone deacetylases belonging to the Clr6, Hos2, and Rpd3 lineages.</title>
        <authorList>
            <person name="Nishida H."/>
            <person name="Matsumoto T."/>
            <person name="Kondo S."/>
            <person name="Hamamoto M."/>
            <person name="Yoshikawa H."/>
        </authorList>
    </citation>
    <scope>NUCLEOTIDE SEQUENCE [LARGE SCALE GENOMIC DNA]</scope>
    <source>
        <strain evidence="10 11">NRRL Y-17804</strain>
    </source>
</reference>
<dbReference type="InterPro" id="IPR046341">
    <property type="entry name" value="SET_dom_sf"/>
</dbReference>
<gene>
    <name evidence="10" type="ORF">G7K_5421-t1</name>
</gene>
<reference evidence="10 11" key="1">
    <citation type="journal article" date="2011" name="J. Gen. Appl. Microbiol.">
        <title>Draft genome sequencing of the enigmatic yeast Saitoella complicata.</title>
        <authorList>
            <person name="Nishida H."/>
            <person name="Hamamoto M."/>
            <person name="Sugiyama J."/>
        </authorList>
    </citation>
    <scope>NUCLEOTIDE SEQUENCE [LARGE SCALE GENOMIC DNA]</scope>
    <source>
        <strain evidence="10 11">NRRL Y-17804</strain>
    </source>
</reference>
<dbReference type="InterPro" id="IPR014721">
    <property type="entry name" value="Ribsml_uS5_D2-typ_fold_subgr"/>
</dbReference>
<dbReference type="PROSITE" id="PS50881">
    <property type="entry name" value="S5_DSRBD"/>
    <property type="match status" value="1"/>
</dbReference>
<proteinExistence type="inferred from homology"/>
<evidence type="ECO:0000256" key="8">
    <source>
        <dbReference type="SAM" id="MobiDB-lite"/>
    </source>
</evidence>
<dbReference type="PANTHER" id="PTHR13718:SF4">
    <property type="entry name" value="40S RIBOSOMAL PROTEIN S2"/>
    <property type="match status" value="1"/>
</dbReference>
<comment type="similarity">
    <text evidence="1 7">Belongs to the universal ribosomal protein uS5 family.</text>
</comment>
<dbReference type="FunFam" id="3.30.230.10:FF:000004">
    <property type="entry name" value="40S ribosomal protein S2"/>
    <property type="match status" value="1"/>
</dbReference>
<dbReference type="InterPro" id="IPR005324">
    <property type="entry name" value="Ribosomal_uS5_C"/>
</dbReference>
<evidence type="ECO:0000256" key="7">
    <source>
        <dbReference type="RuleBase" id="RU003823"/>
    </source>
</evidence>